<sequence>MAQQAGAGTPEPTGRIQSVERAIGLMEAIAAGPEHGSTVAEVADACGLNRATAWRLLATLEYSHFVDKDPFTHRYTIGFAVNRLARSAGIDQLINRCHPILTRLSQETGETASLAVPRELGLTYVDEVVPPSLMTVRWIGRQVSLHATSAGKAMLAWLPENEVHSVLSAPLPGHTEATHTETRELEAELEEIRALGYSIAAGELEHGVHGVSAAIRDRQRSPIGVISIWGPQERIPDERFAELGELAGSAALEAMGNPAD</sequence>
<dbReference type="Gene3D" id="3.30.450.40">
    <property type="match status" value="1"/>
</dbReference>
<dbReference type="SUPFAM" id="SSF46785">
    <property type="entry name" value="Winged helix' DNA-binding domain"/>
    <property type="match status" value="1"/>
</dbReference>
<accession>A0A846S8G1</accession>
<keyword evidence="3" id="KW-0804">Transcription</keyword>
<dbReference type="InterPro" id="IPR050707">
    <property type="entry name" value="HTH_MetabolicPath_Reg"/>
</dbReference>
<dbReference type="Pfam" id="PF09339">
    <property type="entry name" value="HTH_IclR"/>
    <property type="match status" value="1"/>
</dbReference>
<evidence type="ECO:0000256" key="1">
    <source>
        <dbReference type="ARBA" id="ARBA00023015"/>
    </source>
</evidence>
<dbReference type="AlphaFoldDB" id="A0A846S8G1"/>
<dbReference type="InterPro" id="IPR036390">
    <property type="entry name" value="WH_DNA-bd_sf"/>
</dbReference>
<dbReference type="PROSITE" id="PS51077">
    <property type="entry name" value="HTH_ICLR"/>
    <property type="match status" value="1"/>
</dbReference>
<dbReference type="InterPro" id="IPR005471">
    <property type="entry name" value="Tscrpt_reg_IclR_N"/>
</dbReference>
<dbReference type="PANTHER" id="PTHR30136:SF24">
    <property type="entry name" value="HTH-TYPE TRANSCRIPTIONAL REPRESSOR ALLR"/>
    <property type="match status" value="1"/>
</dbReference>
<dbReference type="GO" id="GO:0003677">
    <property type="term" value="F:DNA binding"/>
    <property type="evidence" value="ECO:0007669"/>
    <property type="project" value="UniProtKB-KW"/>
</dbReference>
<dbReference type="RefSeq" id="WP_167950862.1">
    <property type="nucleotide sequence ID" value="NZ_BAAAPQ010000003.1"/>
</dbReference>
<gene>
    <name evidence="6" type="ORF">BKA07_002132</name>
</gene>
<dbReference type="SUPFAM" id="SSF55781">
    <property type="entry name" value="GAF domain-like"/>
    <property type="match status" value="1"/>
</dbReference>
<reference evidence="6 7" key="1">
    <citation type="submission" date="2020-03" db="EMBL/GenBank/DDBJ databases">
        <title>Sequencing the genomes of 1000 actinobacteria strains.</title>
        <authorList>
            <person name="Klenk H.-P."/>
        </authorList>
    </citation>
    <scope>NUCLEOTIDE SEQUENCE [LARGE SCALE GENOMIC DNA]</scope>
    <source>
        <strain evidence="6 7">DSM 18964</strain>
    </source>
</reference>
<evidence type="ECO:0000259" key="4">
    <source>
        <dbReference type="PROSITE" id="PS51077"/>
    </source>
</evidence>
<keyword evidence="1" id="KW-0805">Transcription regulation</keyword>
<dbReference type="SMART" id="SM00346">
    <property type="entry name" value="HTH_ICLR"/>
    <property type="match status" value="1"/>
</dbReference>
<dbReference type="InterPro" id="IPR036388">
    <property type="entry name" value="WH-like_DNA-bd_sf"/>
</dbReference>
<dbReference type="GO" id="GO:0045892">
    <property type="term" value="P:negative regulation of DNA-templated transcription"/>
    <property type="evidence" value="ECO:0007669"/>
    <property type="project" value="TreeGrafter"/>
</dbReference>
<dbReference type="EMBL" id="JAATJN010000001">
    <property type="protein sequence ID" value="NJC57097.1"/>
    <property type="molecule type" value="Genomic_DNA"/>
</dbReference>
<protein>
    <submittedName>
        <fullName evidence="6">DNA-binding IclR family transcriptional regulator</fullName>
    </submittedName>
</protein>
<dbReference type="InterPro" id="IPR014757">
    <property type="entry name" value="Tscrpt_reg_IclR_C"/>
</dbReference>
<feature type="domain" description="IclR-ED" evidence="5">
    <location>
        <begin position="80"/>
        <end position="260"/>
    </location>
</feature>
<proteinExistence type="predicted"/>
<name>A0A846S8G1_9MICO</name>
<evidence type="ECO:0000256" key="3">
    <source>
        <dbReference type="ARBA" id="ARBA00023163"/>
    </source>
</evidence>
<dbReference type="Proteomes" id="UP000576792">
    <property type="component" value="Unassembled WGS sequence"/>
</dbReference>
<comment type="caution">
    <text evidence="6">The sequence shown here is derived from an EMBL/GenBank/DDBJ whole genome shotgun (WGS) entry which is preliminary data.</text>
</comment>
<dbReference type="Pfam" id="PF01614">
    <property type="entry name" value="IclR_C"/>
    <property type="match status" value="1"/>
</dbReference>
<dbReference type="Gene3D" id="1.10.10.10">
    <property type="entry name" value="Winged helix-like DNA-binding domain superfamily/Winged helix DNA-binding domain"/>
    <property type="match status" value="1"/>
</dbReference>
<evidence type="ECO:0000259" key="5">
    <source>
        <dbReference type="PROSITE" id="PS51078"/>
    </source>
</evidence>
<dbReference type="PANTHER" id="PTHR30136">
    <property type="entry name" value="HELIX-TURN-HELIX TRANSCRIPTIONAL REGULATOR, ICLR FAMILY"/>
    <property type="match status" value="1"/>
</dbReference>
<evidence type="ECO:0000313" key="7">
    <source>
        <dbReference type="Proteomes" id="UP000576792"/>
    </source>
</evidence>
<organism evidence="6 7">
    <name type="scientific">Brevibacterium marinum</name>
    <dbReference type="NCBI Taxonomy" id="418643"/>
    <lineage>
        <taxon>Bacteria</taxon>
        <taxon>Bacillati</taxon>
        <taxon>Actinomycetota</taxon>
        <taxon>Actinomycetes</taxon>
        <taxon>Micrococcales</taxon>
        <taxon>Brevibacteriaceae</taxon>
        <taxon>Brevibacterium</taxon>
    </lineage>
</organism>
<dbReference type="GO" id="GO:0003700">
    <property type="term" value="F:DNA-binding transcription factor activity"/>
    <property type="evidence" value="ECO:0007669"/>
    <property type="project" value="TreeGrafter"/>
</dbReference>
<dbReference type="PROSITE" id="PS51078">
    <property type="entry name" value="ICLR_ED"/>
    <property type="match status" value="1"/>
</dbReference>
<feature type="domain" description="HTH iclR-type" evidence="4">
    <location>
        <begin position="16"/>
        <end position="79"/>
    </location>
</feature>
<keyword evidence="7" id="KW-1185">Reference proteome</keyword>
<evidence type="ECO:0000313" key="6">
    <source>
        <dbReference type="EMBL" id="NJC57097.1"/>
    </source>
</evidence>
<keyword evidence="2 6" id="KW-0238">DNA-binding</keyword>
<evidence type="ECO:0000256" key="2">
    <source>
        <dbReference type="ARBA" id="ARBA00023125"/>
    </source>
</evidence>
<dbReference type="InterPro" id="IPR029016">
    <property type="entry name" value="GAF-like_dom_sf"/>
</dbReference>